<sequence length="733" mass="83814">MKNNTSKVTGGISDADGVIKNPLTEDFNYKISLMGYQTTEGFIHYKNKRDTTIYVKPINYGLNQVVVTGSKAPRPIKLSPVITQVIASDQLAESGYVGIQNALMQEIPGLNFQKVGFGTDINVSGLDARHVLFLIDGERLTGEMAGNIDYQRFNLHAIDRIEIVKGASSTLYGSRAAGAVINLITKKTNKKFEAKGGVRYGQMNQVNYEDPSKSDFLYMYEKNVDKPNMQTWLSLGSKIGKFTLQTDMWYSTSDAYYLFQSQKDKKYFPANPSIGLLKDTIITSWLPRPPLGIEGSEHLNVSQKLYFEPTKNISLQLYGSGFLLNTYDMVQDLQFDQAEDLTMGFKSNIQLGKALNTTISLHTDKYKRYKRQERVDTREVVYDSQIYQPRLFFTSDIIKNNLIMGGIEYYEDVLTSDRFKNNQLSTQKKQDLEYFLQDELNIGQRFTLTGGFRASYNENYGTNIAPKLALKFNPTDQFTFRFNYASGYRSPSIKELYFNWDHLGMFQIIGDEFLNPEKNNYFSLSGQFENRDLFLSANLYANNFKNKIEGVWRVYDFQYNFEYRNLSQSNIKGAEIMGRIKLFDPCILNVSYSYVDVEKIDGVQLNTSSPHTGSIRLSYKYDKRNYSLTSNMSVAITGQKDFSIQDRIVHNNKTYDAFFDVEIPTYCLCNFSITQKFRKCLNLTVGVDNFLNYTPETLGSGVTMFNVPATAGRRGFVQLELQMDKIDHLLSNK</sequence>
<accession>A0AC61NFY4</accession>
<proteinExistence type="predicted"/>
<protein>
    <submittedName>
        <fullName evidence="1">TonB-dependent receptor</fullName>
    </submittedName>
</protein>
<name>A0AC61NFY4_9BACT</name>
<evidence type="ECO:0000313" key="2">
    <source>
        <dbReference type="Proteomes" id="UP000826212"/>
    </source>
</evidence>
<dbReference type="Proteomes" id="UP000826212">
    <property type="component" value="Chromosome"/>
</dbReference>
<reference evidence="1" key="1">
    <citation type="submission" date="2021-08" db="EMBL/GenBank/DDBJ databases">
        <title>Novel anaerobic bacterium isolated from sea squirt in East Sea, Republic of Korea.</title>
        <authorList>
            <person name="Nguyen T.H."/>
            <person name="Li Z."/>
            <person name="Lee Y.-J."/>
            <person name="Ko J."/>
            <person name="Kim S.-G."/>
        </authorList>
    </citation>
    <scope>NUCLEOTIDE SEQUENCE</scope>
    <source>
        <strain evidence="1">KCTC 25031</strain>
    </source>
</reference>
<organism evidence="1 2">
    <name type="scientific">Halosquirtibacter laminarini</name>
    <dbReference type="NCBI Taxonomy" id="3374600"/>
    <lineage>
        <taxon>Bacteria</taxon>
        <taxon>Pseudomonadati</taxon>
        <taxon>Bacteroidota</taxon>
        <taxon>Bacteroidia</taxon>
        <taxon>Marinilabiliales</taxon>
        <taxon>Prolixibacteraceae</taxon>
        <taxon>Halosquirtibacter</taxon>
    </lineage>
</organism>
<evidence type="ECO:0000313" key="1">
    <source>
        <dbReference type="EMBL" id="QZE14534.1"/>
    </source>
</evidence>
<keyword evidence="2" id="KW-1185">Reference proteome</keyword>
<keyword evidence="1" id="KW-0675">Receptor</keyword>
<gene>
    <name evidence="1" type="ORF">K4L44_01290</name>
</gene>
<dbReference type="EMBL" id="CP081303">
    <property type="protein sequence ID" value="QZE14534.1"/>
    <property type="molecule type" value="Genomic_DNA"/>
</dbReference>